<evidence type="ECO:0000256" key="3">
    <source>
        <dbReference type="ARBA" id="ARBA00022801"/>
    </source>
</evidence>
<evidence type="ECO:0000313" key="8">
    <source>
        <dbReference type="Proteomes" id="UP000010304"/>
    </source>
</evidence>
<keyword evidence="4" id="KW-0862">Zinc</keyword>
<comment type="caution">
    <text evidence="7">The sequence shown here is derived from an EMBL/GenBank/DDBJ whole genome shotgun (WGS) entry which is preliminary data.</text>
</comment>
<dbReference type="SUPFAM" id="SSF55486">
    <property type="entry name" value="Metalloproteases ('zincins'), catalytic domain"/>
    <property type="match status" value="1"/>
</dbReference>
<dbReference type="GO" id="GO:0004332">
    <property type="term" value="F:fructose-bisphosphate aldolase activity"/>
    <property type="evidence" value="ECO:0007669"/>
    <property type="project" value="UniProtKB-EC"/>
</dbReference>
<dbReference type="InterPro" id="IPR001818">
    <property type="entry name" value="Pept_M10_metallopeptidase"/>
</dbReference>
<evidence type="ECO:0000256" key="2">
    <source>
        <dbReference type="ARBA" id="ARBA00022723"/>
    </source>
</evidence>
<dbReference type="CDD" id="cd04268">
    <property type="entry name" value="ZnMc_MMP_like"/>
    <property type="match status" value="1"/>
</dbReference>
<dbReference type="EC" id="4.1.2.13" evidence="7"/>
<feature type="domain" description="Peptidase metallopeptidase" evidence="6">
    <location>
        <begin position="135"/>
        <end position="283"/>
    </location>
</feature>
<keyword evidence="1" id="KW-0645">Protease</keyword>
<dbReference type="HOGENOM" id="CLU_085085_0_0_9"/>
<name>E8K9U3_9STRE</name>
<dbReference type="InterPro" id="IPR006026">
    <property type="entry name" value="Peptidase_Metallo"/>
</dbReference>
<protein>
    <submittedName>
        <fullName evidence="7">Matrixin</fullName>
        <ecNumber evidence="7">4.1.2.13</ecNumber>
    </submittedName>
</protein>
<gene>
    <name evidence="7" type="primary">fbaB</name>
    <name evidence="7" type="ORF">HMPREF9180_0248</name>
</gene>
<keyword evidence="5" id="KW-1133">Transmembrane helix</keyword>
<dbReference type="eggNOG" id="COG5549">
    <property type="taxonomic scope" value="Bacteria"/>
</dbReference>
<keyword evidence="5" id="KW-0812">Transmembrane</keyword>
<dbReference type="Pfam" id="PF00413">
    <property type="entry name" value="Peptidase_M10"/>
    <property type="match status" value="1"/>
</dbReference>
<dbReference type="Gene3D" id="3.40.390.10">
    <property type="entry name" value="Collagenase (Catalytic Domain)"/>
    <property type="match status" value="1"/>
</dbReference>
<dbReference type="GO" id="GO:0004222">
    <property type="term" value="F:metalloendopeptidase activity"/>
    <property type="evidence" value="ECO:0007669"/>
    <property type="project" value="InterPro"/>
</dbReference>
<dbReference type="STRING" id="888746.HMPREF9180_0248"/>
<dbReference type="EMBL" id="AEVF01000003">
    <property type="protein sequence ID" value="EFX41205.1"/>
    <property type="molecule type" value="Genomic_DNA"/>
</dbReference>
<keyword evidence="5" id="KW-0472">Membrane</keyword>
<evidence type="ECO:0000256" key="4">
    <source>
        <dbReference type="ARBA" id="ARBA00022833"/>
    </source>
</evidence>
<evidence type="ECO:0000259" key="6">
    <source>
        <dbReference type="SMART" id="SM00235"/>
    </source>
</evidence>
<evidence type="ECO:0000313" key="7">
    <source>
        <dbReference type="EMBL" id="EFX41205.1"/>
    </source>
</evidence>
<sequence length="285" mass="32596">MFIIFEKNNRKISEQSGFSFLSAYSSKIRNLSLEWETRTKRWVLIFLERWAIMGWIIRVLCRFLLGILRIFWRLVWTLILLILITFGILWYVTGDLPATLNQVSKVVQVGQAGWQQWQETGKLQGLSQTDNHQGSGAKWPKAQATIYIDPQMDATFQRAYLEAIANWNQTGVFHFEIVTEPDQANIFATEMNDGSTAVAGEAESQTNLLTKQFTSVTVRLNHYYLSNQNYGYTYDRILHTAEHELGHAIGLEHTNEVSVMQPAGSYYGIQAQDVQAVQKLYGSGE</sequence>
<dbReference type="InterPro" id="IPR024079">
    <property type="entry name" value="MetalloPept_cat_dom_sf"/>
</dbReference>
<keyword evidence="7" id="KW-0456">Lyase</keyword>
<dbReference type="GO" id="GO:0031012">
    <property type="term" value="C:extracellular matrix"/>
    <property type="evidence" value="ECO:0007669"/>
    <property type="project" value="InterPro"/>
</dbReference>
<feature type="transmembrane region" description="Helical" evidence="5">
    <location>
        <begin position="70"/>
        <end position="92"/>
    </location>
</feature>
<accession>E8K9U3</accession>
<keyword evidence="8" id="KW-1185">Reference proteome</keyword>
<evidence type="ECO:0000256" key="5">
    <source>
        <dbReference type="SAM" id="Phobius"/>
    </source>
</evidence>
<dbReference type="GO" id="GO:0006508">
    <property type="term" value="P:proteolysis"/>
    <property type="evidence" value="ECO:0007669"/>
    <property type="project" value="UniProtKB-KW"/>
</dbReference>
<dbReference type="Proteomes" id="UP000010304">
    <property type="component" value="Unassembled WGS sequence"/>
</dbReference>
<keyword evidence="3" id="KW-0378">Hydrolase</keyword>
<dbReference type="SMART" id="SM00235">
    <property type="entry name" value="ZnMc"/>
    <property type="match status" value="1"/>
</dbReference>
<evidence type="ECO:0000256" key="1">
    <source>
        <dbReference type="ARBA" id="ARBA00022670"/>
    </source>
</evidence>
<keyword evidence="2" id="KW-0479">Metal-binding</keyword>
<organism evidence="7 8">
    <name type="scientific">Streptococcus peroris ATCC 700780</name>
    <dbReference type="NCBI Taxonomy" id="888746"/>
    <lineage>
        <taxon>Bacteria</taxon>
        <taxon>Bacillati</taxon>
        <taxon>Bacillota</taxon>
        <taxon>Bacilli</taxon>
        <taxon>Lactobacillales</taxon>
        <taxon>Streptococcaceae</taxon>
        <taxon>Streptococcus</taxon>
    </lineage>
</organism>
<proteinExistence type="predicted"/>
<dbReference type="AlphaFoldDB" id="E8K9U3"/>
<dbReference type="GO" id="GO:0008270">
    <property type="term" value="F:zinc ion binding"/>
    <property type="evidence" value="ECO:0007669"/>
    <property type="project" value="InterPro"/>
</dbReference>
<reference evidence="7 8" key="1">
    <citation type="submission" date="2010-12" db="EMBL/GenBank/DDBJ databases">
        <authorList>
            <person name="Muzny D."/>
            <person name="Qin X."/>
            <person name="Deng J."/>
            <person name="Jiang H."/>
            <person name="Liu Y."/>
            <person name="Qu J."/>
            <person name="Song X.-Z."/>
            <person name="Zhang L."/>
            <person name="Thornton R."/>
            <person name="Coyle M."/>
            <person name="Francisco L."/>
            <person name="Jackson L."/>
            <person name="Javaid M."/>
            <person name="Korchina V."/>
            <person name="Kovar C."/>
            <person name="Mata R."/>
            <person name="Mathew T."/>
            <person name="Ngo R."/>
            <person name="Nguyen L."/>
            <person name="Nguyen N."/>
            <person name="Okwuonu G."/>
            <person name="Ongeri F."/>
            <person name="Pham C."/>
            <person name="Simmons D."/>
            <person name="Wilczek-Boney K."/>
            <person name="Hale W."/>
            <person name="Jakkamsetti A."/>
            <person name="Pham P."/>
            <person name="Ruth R."/>
            <person name="San Lucas F."/>
            <person name="Warren J."/>
            <person name="Zhang J."/>
            <person name="Zhao Z."/>
            <person name="Zhou C."/>
            <person name="Zhu D."/>
            <person name="Lee S."/>
            <person name="Bess C."/>
            <person name="Blankenburg K."/>
            <person name="Forbes L."/>
            <person name="Fu Q."/>
            <person name="Gubbala S."/>
            <person name="Hirani K."/>
            <person name="Jayaseelan J.C."/>
            <person name="Lara F."/>
            <person name="Munidasa M."/>
            <person name="Palculict T."/>
            <person name="Patil S."/>
            <person name="Pu L.-L."/>
            <person name="Saada N."/>
            <person name="Tang L."/>
            <person name="Weissenberger G."/>
            <person name="Zhu Y."/>
            <person name="Hemphill L."/>
            <person name="Shang Y."/>
            <person name="Youmans B."/>
            <person name="Ayvaz T."/>
            <person name="Ross M."/>
            <person name="Santibanez J."/>
            <person name="Aqrawi P."/>
            <person name="Gross S."/>
            <person name="Joshi V."/>
            <person name="Fowler G."/>
            <person name="Nazareth L."/>
            <person name="Reid J."/>
            <person name="Worley K."/>
            <person name="Petrosino J."/>
            <person name="Highlander S."/>
            <person name="Gibbs R."/>
        </authorList>
    </citation>
    <scope>NUCLEOTIDE SEQUENCE [LARGE SCALE GENOMIC DNA]</scope>
    <source>
        <strain evidence="7 8">ATCC 700780</strain>
    </source>
</reference>